<protein>
    <submittedName>
        <fullName evidence="1">Uncharacterized protein</fullName>
    </submittedName>
</protein>
<dbReference type="EMBL" id="WHWB01032219">
    <property type="protein sequence ID" value="KAJ7426450.1"/>
    <property type="molecule type" value="Genomic_DNA"/>
</dbReference>
<evidence type="ECO:0000313" key="2">
    <source>
        <dbReference type="Proteomes" id="UP001145742"/>
    </source>
</evidence>
<name>A0ABQ9DPX6_9PASS</name>
<organism evidence="1 2">
    <name type="scientific">Willisornis vidua</name>
    <name type="common">Xingu scale-backed antbird</name>
    <dbReference type="NCBI Taxonomy" id="1566151"/>
    <lineage>
        <taxon>Eukaryota</taxon>
        <taxon>Metazoa</taxon>
        <taxon>Chordata</taxon>
        <taxon>Craniata</taxon>
        <taxon>Vertebrata</taxon>
        <taxon>Euteleostomi</taxon>
        <taxon>Archelosauria</taxon>
        <taxon>Archosauria</taxon>
        <taxon>Dinosauria</taxon>
        <taxon>Saurischia</taxon>
        <taxon>Theropoda</taxon>
        <taxon>Coelurosauria</taxon>
        <taxon>Aves</taxon>
        <taxon>Neognathae</taxon>
        <taxon>Neoaves</taxon>
        <taxon>Telluraves</taxon>
        <taxon>Australaves</taxon>
        <taxon>Passeriformes</taxon>
        <taxon>Thamnophilidae</taxon>
        <taxon>Willisornis</taxon>
    </lineage>
</organism>
<proteinExistence type="predicted"/>
<dbReference type="Proteomes" id="UP001145742">
    <property type="component" value="Unassembled WGS sequence"/>
</dbReference>
<keyword evidence="2" id="KW-1185">Reference proteome</keyword>
<comment type="caution">
    <text evidence="1">The sequence shown here is derived from an EMBL/GenBank/DDBJ whole genome shotgun (WGS) entry which is preliminary data.</text>
</comment>
<reference evidence="1" key="1">
    <citation type="submission" date="2019-10" db="EMBL/GenBank/DDBJ databases">
        <authorList>
            <person name="Soares A.E.R."/>
            <person name="Aleixo A."/>
            <person name="Schneider P."/>
            <person name="Miyaki C.Y."/>
            <person name="Schneider M.P."/>
            <person name="Mello C."/>
            <person name="Vasconcelos A.T.R."/>
        </authorList>
    </citation>
    <scope>NUCLEOTIDE SEQUENCE</scope>
    <source>
        <tissue evidence="1">Muscle</tissue>
    </source>
</reference>
<sequence>MEDAPGVMCPALEQPMQEGCGPVGVSPEETTRKLRGLEHFCEHRLRELALLSLEKRRFQSDLRISSGPARELKVLMHHFVGEVLVWFKSVNQGTSQAREQAVQKVQVFTHVKVKKGLMPSASSRLTMESLDMVLPPQAQKPPNEEE</sequence>
<evidence type="ECO:0000313" key="1">
    <source>
        <dbReference type="EMBL" id="KAJ7426450.1"/>
    </source>
</evidence>
<accession>A0ABQ9DPX6</accession>
<gene>
    <name evidence="1" type="ORF">WISP_16549</name>
</gene>